<evidence type="ECO:0000259" key="4">
    <source>
        <dbReference type="Pfam" id="PF13193"/>
    </source>
</evidence>
<dbReference type="GO" id="GO:0006631">
    <property type="term" value="P:fatty acid metabolic process"/>
    <property type="evidence" value="ECO:0007669"/>
    <property type="project" value="TreeGrafter"/>
</dbReference>
<comment type="similarity">
    <text evidence="1">Belongs to the ATP-dependent AMP-binding enzyme family.</text>
</comment>
<evidence type="ECO:0000256" key="1">
    <source>
        <dbReference type="ARBA" id="ARBA00006432"/>
    </source>
</evidence>
<dbReference type="RefSeq" id="WP_151595778.1">
    <property type="nucleotide sequence ID" value="NZ_WBMS02000018.1"/>
</dbReference>
<dbReference type="Pfam" id="PF00501">
    <property type="entry name" value="AMP-binding"/>
    <property type="match status" value="1"/>
</dbReference>
<feature type="domain" description="AMP-binding enzyme C-terminal" evidence="4">
    <location>
        <begin position="417"/>
        <end position="493"/>
    </location>
</feature>
<protein>
    <submittedName>
        <fullName evidence="5">AMP-binding protein</fullName>
    </submittedName>
</protein>
<proteinExistence type="inferred from homology"/>
<feature type="domain" description="AMP-dependent synthetase/ligase" evidence="3">
    <location>
        <begin position="6"/>
        <end position="359"/>
    </location>
</feature>
<accession>A0A6I4MGU8</accession>
<dbReference type="PROSITE" id="PS00455">
    <property type="entry name" value="AMP_BINDING"/>
    <property type="match status" value="1"/>
</dbReference>
<name>A0A6I4MGU8_9ACTN</name>
<dbReference type="SUPFAM" id="SSF56801">
    <property type="entry name" value="Acetyl-CoA synthetase-like"/>
    <property type="match status" value="1"/>
</dbReference>
<gene>
    <name evidence="5" type="ORF">F8568_023235</name>
</gene>
<evidence type="ECO:0000313" key="5">
    <source>
        <dbReference type="EMBL" id="MWA03237.1"/>
    </source>
</evidence>
<dbReference type="InterPro" id="IPR020845">
    <property type="entry name" value="AMP-binding_CS"/>
</dbReference>
<organism evidence="5 6">
    <name type="scientific">Actinomadura physcomitrii</name>
    <dbReference type="NCBI Taxonomy" id="2650748"/>
    <lineage>
        <taxon>Bacteria</taxon>
        <taxon>Bacillati</taxon>
        <taxon>Actinomycetota</taxon>
        <taxon>Actinomycetes</taxon>
        <taxon>Streptosporangiales</taxon>
        <taxon>Thermomonosporaceae</taxon>
        <taxon>Actinomadura</taxon>
    </lineage>
</organism>
<dbReference type="EMBL" id="WBMS02000018">
    <property type="protein sequence ID" value="MWA03237.1"/>
    <property type="molecule type" value="Genomic_DNA"/>
</dbReference>
<dbReference type="GO" id="GO:0031956">
    <property type="term" value="F:medium-chain fatty acid-CoA ligase activity"/>
    <property type="evidence" value="ECO:0007669"/>
    <property type="project" value="TreeGrafter"/>
</dbReference>
<dbReference type="InterPro" id="IPR042099">
    <property type="entry name" value="ANL_N_sf"/>
</dbReference>
<dbReference type="AlphaFoldDB" id="A0A6I4MGU8"/>
<comment type="caution">
    <text evidence="5">The sequence shown here is derived from an EMBL/GenBank/DDBJ whole genome shotgun (WGS) entry which is preliminary data.</text>
</comment>
<keyword evidence="6" id="KW-1185">Reference proteome</keyword>
<dbReference type="InterPro" id="IPR045851">
    <property type="entry name" value="AMP-bd_C_sf"/>
</dbReference>
<dbReference type="PANTHER" id="PTHR43201:SF5">
    <property type="entry name" value="MEDIUM-CHAIN ACYL-COA LIGASE ACSF2, MITOCHONDRIAL"/>
    <property type="match status" value="1"/>
</dbReference>
<keyword evidence="2" id="KW-0436">Ligase</keyword>
<dbReference type="Gene3D" id="3.30.300.30">
    <property type="match status" value="1"/>
</dbReference>
<dbReference type="PANTHER" id="PTHR43201">
    <property type="entry name" value="ACYL-COA SYNTHETASE"/>
    <property type="match status" value="1"/>
</dbReference>
<dbReference type="Proteomes" id="UP000462055">
    <property type="component" value="Unassembled WGS sequence"/>
</dbReference>
<evidence type="ECO:0000313" key="6">
    <source>
        <dbReference type="Proteomes" id="UP000462055"/>
    </source>
</evidence>
<dbReference type="Gene3D" id="3.40.50.12780">
    <property type="entry name" value="N-terminal domain of ligase-like"/>
    <property type="match status" value="1"/>
</dbReference>
<sequence>MTFAAEFAAARPTEIAVRDARTELTWAQVDQVLRPAVNALRALDLGPARRLAVFAENSAEALLAYAAATLAGISAVPVNFHLTAAEAAYIMADSGARAVLVDGRTARTGLRAAREAGIAAVLGWGGAGEMPGVREWEAALADAADTEPPAGAAPLPTLVYTSGTTGRPKGVELPPTSFAGGADITEHLRRLRDGRLTRHGRHLIVGPLYHSGPLSGIRAFLGGAPVTVLGRFDAEALLAAVERDRIGSAIMVPTHFQRLLALPEHARARYDVSSLRYVLQVGAKCPAGVKRAMIDWWGPVLWESYGASEVGSTCVISAQEWLERPGSVGRAVPPFEAMVLDEEGRPVPAGTEGRLYFRDTTGHGIVYHHERGTEAGEGDGVFTLGEIGYLDEEGYVYITDRFSDMVVSGGVNIYPAESEQVLLTHPAVAEVACIGVPHEEMGEQVKALVVPSAPASPPAPGELIEYCRARLAHYKCPRSVEIVDGLGRTAMGKVNKRALRRPYWEAAERGRADAEIR</sequence>
<dbReference type="InterPro" id="IPR025110">
    <property type="entry name" value="AMP-bd_C"/>
</dbReference>
<dbReference type="InterPro" id="IPR000873">
    <property type="entry name" value="AMP-dep_synth/lig_dom"/>
</dbReference>
<reference evidence="5" key="1">
    <citation type="submission" date="2019-12" db="EMBL/GenBank/DDBJ databases">
        <title>Actinomadura physcomitrii sp. nov., a novel actinomycete isolated from moss [Physcomitrium sphaericum (Ludw) Fuernr].</title>
        <authorList>
            <person name="Zhuang X."/>
        </authorList>
    </citation>
    <scope>NUCLEOTIDE SEQUENCE [LARGE SCALE GENOMIC DNA]</scope>
    <source>
        <strain evidence="5">LD22</strain>
    </source>
</reference>
<dbReference type="Pfam" id="PF13193">
    <property type="entry name" value="AMP-binding_C"/>
    <property type="match status" value="1"/>
</dbReference>
<evidence type="ECO:0000256" key="2">
    <source>
        <dbReference type="ARBA" id="ARBA00022598"/>
    </source>
</evidence>
<evidence type="ECO:0000259" key="3">
    <source>
        <dbReference type="Pfam" id="PF00501"/>
    </source>
</evidence>